<comment type="caution">
    <text evidence="1">The sequence shown here is derived from an EMBL/GenBank/DDBJ whole genome shotgun (WGS) entry which is preliminary data.</text>
</comment>
<name>A0ACA9S6U6_9GLOM</name>
<organism evidence="1 2">
    <name type="scientific">Racocetra persica</name>
    <dbReference type="NCBI Taxonomy" id="160502"/>
    <lineage>
        <taxon>Eukaryota</taxon>
        <taxon>Fungi</taxon>
        <taxon>Fungi incertae sedis</taxon>
        <taxon>Mucoromycota</taxon>
        <taxon>Glomeromycotina</taxon>
        <taxon>Glomeromycetes</taxon>
        <taxon>Diversisporales</taxon>
        <taxon>Gigasporaceae</taxon>
        <taxon>Racocetra</taxon>
    </lineage>
</organism>
<feature type="non-terminal residue" evidence="1">
    <location>
        <position position="83"/>
    </location>
</feature>
<gene>
    <name evidence="1" type="ORF">RPERSI_LOCUS27243</name>
</gene>
<reference evidence="1" key="1">
    <citation type="submission" date="2021-06" db="EMBL/GenBank/DDBJ databases">
        <authorList>
            <person name="Kallberg Y."/>
            <person name="Tangrot J."/>
            <person name="Rosling A."/>
        </authorList>
    </citation>
    <scope>NUCLEOTIDE SEQUENCE</scope>
    <source>
        <strain evidence="1">MA461A</strain>
    </source>
</reference>
<evidence type="ECO:0000313" key="1">
    <source>
        <dbReference type="EMBL" id="CAG8828451.1"/>
    </source>
</evidence>
<dbReference type="Proteomes" id="UP000789920">
    <property type="component" value="Unassembled WGS sequence"/>
</dbReference>
<evidence type="ECO:0000313" key="2">
    <source>
        <dbReference type="Proteomes" id="UP000789920"/>
    </source>
</evidence>
<keyword evidence="2" id="KW-1185">Reference proteome</keyword>
<sequence length="83" mass="8906">MDSSFSSDSSFITDGSQIISYNLKSDSSNLSTTLYNNFIDLATDSTENINSTITSSETTNLSNILANATSSTITSNENFSNNK</sequence>
<proteinExistence type="predicted"/>
<dbReference type="EMBL" id="CAJVQC010095539">
    <property type="protein sequence ID" value="CAG8828451.1"/>
    <property type="molecule type" value="Genomic_DNA"/>
</dbReference>
<accession>A0ACA9S6U6</accession>
<protein>
    <submittedName>
        <fullName evidence="1">1416_t:CDS:1</fullName>
    </submittedName>
</protein>